<name>A0AC34PXM2_9BILA</name>
<sequence>MYLGCIPAPHVLEEYGLAEFQPVVDGVNHGDIDEFRKGLAKHSLFFLKSGIFLILEKLISLTYLALLKRLFDILNDGSFKMKLEPFFHCLKRAGEDISDLDEAGNIVAGLIADGKLKGYISQAHQTIVFSKKDAFPVLGQ</sequence>
<dbReference type="WBParaSite" id="JU765_v2.g10983.t1">
    <property type="protein sequence ID" value="JU765_v2.g10983.t1"/>
    <property type="gene ID" value="JU765_v2.g10983"/>
</dbReference>
<dbReference type="Proteomes" id="UP000887576">
    <property type="component" value="Unplaced"/>
</dbReference>
<proteinExistence type="predicted"/>
<protein>
    <submittedName>
        <fullName evidence="2">CSN12-like protein</fullName>
    </submittedName>
</protein>
<reference evidence="2" key="1">
    <citation type="submission" date="2022-11" db="UniProtKB">
        <authorList>
            <consortium name="WormBaseParasite"/>
        </authorList>
    </citation>
    <scope>IDENTIFICATION</scope>
</reference>
<evidence type="ECO:0000313" key="1">
    <source>
        <dbReference type="Proteomes" id="UP000887576"/>
    </source>
</evidence>
<evidence type="ECO:0000313" key="2">
    <source>
        <dbReference type="WBParaSite" id="JU765_v2.g10983.t1"/>
    </source>
</evidence>
<accession>A0AC34PXM2</accession>
<organism evidence="1 2">
    <name type="scientific">Panagrolaimus sp. JU765</name>
    <dbReference type="NCBI Taxonomy" id="591449"/>
    <lineage>
        <taxon>Eukaryota</taxon>
        <taxon>Metazoa</taxon>
        <taxon>Ecdysozoa</taxon>
        <taxon>Nematoda</taxon>
        <taxon>Chromadorea</taxon>
        <taxon>Rhabditida</taxon>
        <taxon>Tylenchina</taxon>
        <taxon>Panagrolaimomorpha</taxon>
        <taxon>Panagrolaimoidea</taxon>
        <taxon>Panagrolaimidae</taxon>
        <taxon>Panagrolaimus</taxon>
    </lineage>
</organism>